<sequence length="452" mass="51767">MSETGSLGKISRLEWERLVITDLDIYLDALFIATPHYKNLTPDIKSVLFRKYSEAARKPEFRILADIADLEAQRFNQLNNQYTSDKTRSRDLFLIHTASEIRRKRSFTTLQNLLLLNEAFRSKSEPLSIMWTSHLTALYLMACDPDKFLVGTKGGEYWKKIEIPLEKIPHTNIPVASLLTLASNLLITAHHIGREELPLVPSRLIHPNNVMKVEIPDTQTTIAEYLEDAYFRQRYNIPIGGAEVKFQNAGDIEHALVVDSGHFIYSKVTARQGQCFVAINKIDGSTISSYYAAGQGDLRWSSIVAETYHDLVTAEELPTRAYRPMKGPREVNPDTSKELAEGPRVIYIQRRLHEDSELQEPRIVYTGRRRPPRPHVVSSGYTRRGNMTEKHKETLRLWQEETGIQVPLIPEGHTWVRPYFVPANAEQYLGELPLFIKKRIGAQLANRQHLVT</sequence>
<proteinExistence type="predicted"/>
<organism evidence="1 2">
    <name type="scientific">Candidatus Daviesbacteria bacterium RIFCSPLOWO2_01_FULL_40_24</name>
    <dbReference type="NCBI Taxonomy" id="1797787"/>
    <lineage>
        <taxon>Bacteria</taxon>
        <taxon>Candidatus Daviesiibacteriota</taxon>
    </lineage>
</organism>
<evidence type="ECO:0000313" key="2">
    <source>
        <dbReference type="Proteomes" id="UP000178017"/>
    </source>
</evidence>
<name>A0A1F5MIW1_9BACT</name>
<protein>
    <submittedName>
        <fullName evidence="1">Uncharacterized protein</fullName>
    </submittedName>
</protein>
<accession>A0A1F5MIW1</accession>
<reference evidence="1 2" key="1">
    <citation type="journal article" date="2016" name="Nat. Commun.">
        <title>Thousands of microbial genomes shed light on interconnected biogeochemical processes in an aquifer system.</title>
        <authorList>
            <person name="Anantharaman K."/>
            <person name="Brown C.T."/>
            <person name="Hug L.A."/>
            <person name="Sharon I."/>
            <person name="Castelle C.J."/>
            <person name="Probst A.J."/>
            <person name="Thomas B.C."/>
            <person name="Singh A."/>
            <person name="Wilkins M.J."/>
            <person name="Karaoz U."/>
            <person name="Brodie E.L."/>
            <person name="Williams K.H."/>
            <person name="Hubbard S.S."/>
            <person name="Banfield J.F."/>
        </authorList>
    </citation>
    <scope>NUCLEOTIDE SEQUENCE [LARGE SCALE GENOMIC DNA]</scope>
</reference>
<gene>
    <name evidence="1" type="ORF">A3B49_00380</name>
</gene>
<dbReference type="EMBL" id="MFDO01000020">
    <property type="protein sequence ID" value="OGE65304.1"/>
    <property type="molecule type" value="Genomic_DNA"/>
</dbReference>
<evidence type="ECO:0000313" key="1">
    <source>
        <dbReference type="EMBL" id="OGE65304.1"/>
    </source>
</evidence>
<dbReference type="Proteomes" id="UP000178017">
    <property type="component" value="Unassembled WGS sequence"/>
</dbReference>
<dbReference type="AlphaFoldDB" id="A0A1F5MIW1"/>
<comment type="caution">
    <text evidence="1">The sequence shown here is derived from an EMBL/GenBank/DDBJ whole genome shotgun (WGS) entry which is preliminary data.</text>
</comment>